<proteinExistence type="predicted"/>
<evidence type="ECO:0000313" key="1">
    <source>
        <dbReference type="EMBL" id="STD53097.1"/>
    </source>
</evidence>
<dbReference type="Proteomes" id="UP000254737">
    <property type="component" value="Unassembled WGS sequence"/>
</dbReference>
<protein>
    <submittedName>
        <fullName evidence="1">Uncharacterized protein</fullName>
    </submittedName>
</protein>
<sequence>MITIHFPESNIYKYFPEHLDECNEKEFISIARFAYAQQTGKISLEQFKTLTVFALLDIDKKAHKSKNEDFWANIAYLSELVNNFFEIDEENKIYRLNIDFLMPKIESFEYFKTKYYGPTDPLNHISFGQWIDATELILEHHQEYSEETFTRLLAILFLRKNEEYPTKKISEFLEKRTKHFKYIDKGIQYGVYLFFTSFMNYLNSASVDIAGNEIDLSIIFDNDSDFKSSIPSVGIRSTAHTIAQSGEFGDYEKVRQVPLGEIMLRMYEMKKNYLDEKTKSEKIK</sequence>
<reference evidence="1 2" key="1">
    <citation type="submission" date="2018-06" db="EMBL/GenBank/DDBJ databases">
        <authorList>
            <consortium name="Pathogen Informatics"/>
            <person name="Doyle S."/>
        </authorList>
    </citation>
    <scope>NUCLEOTIDE SEQUENCE [LARGE SCALE GENOMIC DNA]</scope>
    <source>
        <strain evidence="1 2">NCTC13456</strain>
    </source>
</reference>
<dbReference type="AlphaFoldDB" id="A0A376G265"/>
<name>A0A376G265_9FLAO</name>
<dbReference type="RefSeq" id="WP_114998262.1">
    <property type="nucleotide sequence ID" value="NZ_UFXS01000001.1"/>
</dbReference>
<gene>
    <name evidence="1" type="ORF">NCTC13456_00314</name>
</gene>
<dbReference type="EMBL" id="UFXS01000001">
    <property type="protein sequence ID" value="STD53097.1"/>
    <property type="molecule type" value="Genomic_DNA"/>
</dbReference>
<evidence type="ECO:0000313" key="2">
    <source>
        <dbReference type="Proteomes" id="UP000254737"/>
    </source>
</evidence>
<organism evidence="1 2">
    <name type="scientific">Empedobacter falsenii</name>
    <dbReference type="NCBI Taxonomy" id="343874"/>
    <lineage>
        <taxon>Bacteria</taxon>
        <taxon>Pseudomonadati</taxon>
        <taxon>Bacteroidota</taxon>
        <taxon>Flavobacteriia</taxon>
        <taxon>Flavobacteriales</taxon>
        <taxon>Weeksellaceae</taxon>
        <taxon>Empedobacter</taxon>
    </lineage>
</organism>
<accession>A0A376G265</accession>